<dbReference type="Pfam" id="PF00460">
    <property type="entry name" value="Flg_bb_rod"/>
    <property type="match status" value="1"/>
</dbReference>
<accession>A0A7U3YNQ6</accession>
<dbReference type="Pfam" id="PF06429">
    <property type="entry name" value="Flg_bbr_C"/>
    <property type="match status" value="1"/>
</dbReference>
<dbReference type="GO" id="GO:0044780">
    <property type="term" value="P:bacterial-type flagellum assembly"/>
    <property type="evidence" value="ECO:0007669"/>
    <property type="project" value="InterPro"/>
</dbReference>
<organism evidence="4 5">
    <name type="scientific">Desulfobulbus propionicus (strain ATCC 33891 / DSM 2032 / VKM B-1956 / 1pr3)</name>
    <dbReference type="NCBI Taxonomy" id="577650"/>
    <lineage>
        <taxon>Bacteria</taxon>
        <taxon>Pseudomonadati</taxon>
        <taxon>Thermodesulfobacteriota</taxon>
        <taxon>Desulfobulbia</taxon>
        <taxon>Desulfobulbales</taxon>
        <taxon>Desulfobulbaceae</taxon>
        <taxon>Desulfobulbus</taxon>
    </lineage>
</organism>
<evidence type="ECO:0000259" key="2">
    <source>
        <dbReference type="Pfam" id="PF00460"/>
    </source>
</evidence>
<dbReference type="InterPro" id="IPR010930">
    <property type="entry name" value="Flg_bb/hook_C_dom"/>
</dbReference>
<dbReference type="InterPro" id="IPR002371">
    <property type="entry name" value="FlgK"/>
</dbReference>
<dbReference type="AlphaFoldDB" id="A0A7U3YNQ6"/>
<dbReference type="KEGG" id="dpr:Despr_2613"/>
<gene>
    <name evidence="4" type="ordered locus">Despr_2613</name>
</gene>
<sequence>MISGIQSALSGAQAFSAKIESNAHNIANLNTEGYRKSRVVLSAGVAQSVQATVGRVDAPGPVVNEETAQGYAVRELSNVDLGEEIPDLMRNTHGYAANLRTVQVSDNMLQTLLDIKA</sequence>
<dbReference type="Proteomes" id="UP000006365">
    <property type="component" value="Chromosome"/>
</dbReference>
<name>A0A7U3YNQ6_DESPD</name>
<evidence type="ECO:0008006" key="6">
    <source>
        <dbReference type="Google" id="ProtNLM"/>
    </source>
</evidence>
<dbReference type="GO" id="GO:0005198">
    <property type="term" value="F:structural molecule activity"/>
    <property type="evidence" value="ECO:0007669"/>
    <property type="project" value="InterPro"/>
</dbReference>
<evidence type="ECO:0000259" key="3">
    <source>
        <dbReference type="Pfam" id="PF06429"/>
    </source>
</evidence>
<dbReference type="PANTHER" id="PTHR30033">
    <property type="entry name" value="FLAGELLAR HOOK-ASSOCIATED PROTEIN 1"/>
    <property type="match status" value="1"/>
</dbReference>
<feature type="domain" description="Flagellar basal body rod protein N-terminal" evidence="2">
    <location>
        <begin position="5"/>
        <end position="35"/>
    </location>
</feature>
<keyword evidence="5" id="KW-1185">Reference proteome</keyword>
<dbReference type="PANTHER" id="PTHR30033:SF1">
    <property type="entry name" value="FLAGELLAR HOOK-ASSOCIATED PROTEIN 1"/>
    <property type="match status" value="1"/>
</dbReference>
<comment type="similarity">
    <text evidence="1">Belongs to the flagella basal body rod proteins family.</text>
</comment>
<evidence type="ECO:0000256" key="1">
    <source>
        <dbReference type="ARBA" id="ARBA00009677"/>
    </source>
</evidence>
<dbReference type="RefSeq" id="WP_015725275.1">
    <property type="nucleotide sequence ID" value="NC_014972.1"/>
</dbReference>
<evidence type="ECO:0000313" key="4">
    <source>
        <dbReference type="EMBL" id="ADW18749.1"/>
    </source>
</evidence>
<dbReference type="EMBL" id="CP002364">
    <property type="protein sequence ID" value="ADW18749.1"/>
    <property type="molecule type" value="Genomic_DNA"/>
</dbReference>
<feature type="domain" description="Flagellar basal-body/hook protein C-terminal" evidence="3">
    <location>
        <begin position="69"/>
        <end position="114"/>
    </location>
</feature>
<dbReference type="GO" id="GO:0009424">
    <property type="term" value="C:bacterial-type flagellum hook"/>
    <property type="evidence" value="ECO:0007669"/>
    <property type="project" value="InterPro"/>
</dbReference>
<evidence type="ECO:0000313" key="5">
    <source>
        <dbReference type="Proteomes" id="UP000006365"/>
    </source>
</evidence>
<reference evidence="4 5" key="1">
    <citation type="journal article" date="2011" name="Stand. Genomic Sci.">
        <title>Complete genome sequence of Desulfobulbus propionicus type strain (1pr3).</title>
        <authorList>
            <person name="Pagani I."/>
            <person name="Lapidus A."/>
            <person name="Nolan M."/>
            <person name="Lucas S."/>
            <person name="Hammon N."/>
            <person name="Deshpande S."/>
            <person name="Cheng J.F."/>
            <person name="Chertkov O."/>
            <person name="Davenport K."/>
            <person name="Tapia R."/>
            <person name="Han C."/>
            <person name="Goodwin L."/>
            <person name="Pitluck S."/>
            <person name="Liolios K."/>
            <person name="Mavromatis K."/>
            <person name="Ivanova N."/>
            <person name="Mikhailova N."/>
            <person name="Pati A."/>
            <person name="Chen A."/>
            <person name="Palaniappan K."/>
            <person name="Land M."/>
            <person name="Hauser L."/>
            <person name="Chang Y.J."/>
            <person name="Jeffries C.D."/>
            <person name="Detter J.C."/>
            <person name="Brambilla E."/>
            <person name="Kannan K.P."/>
            <person name="Djao O.D."/>
            <person name="Rohde M."/>
            <person name="Pukall R."/>
            <person name="Spring S."/>
            <person name="Goker M."/>
            <person name="Sikorski J."/>
            <person name="Woyke T."/>
            <person name="Bristow J."/>
            <person name="Eisen J.A."/>
            <person name="Markowitz V."/>
            <person name="Hugenholtz P."/>
            <person name="Kyrpides N.C."/>
            <person name="Klenk H.P."/>
        </authorList>
    </citation>
    <scope>NUCLEOTIDE SEQUENCE [LARGE SCALE GENOMIC DNA]</scope>
    <source>
        <strain evidence="5">ATCC 33891 / DSM 2032 / 1pr3</strain>
    </source>
</reference>
<dbReference type="InterPro" id="IPR001444">
    <property type="entry name" value="Flag_bb_rod_N"/>
</dbReference>
<protein>
    <recommendedName>
        <fullName evidence="6">Flagellar biosynthesis protein FlgC</fullName>
    </recommendedName>
</protein>
<proteinExistence type="inferred from homology"/>